<dbReference type="InterPro" id="IPR012337">
    <property type="entry name" value="RNaseH-like_sf"/>
</dbReference>
<keyword evidence="3" id="KW-1185">Reference proteome</keyword>
<reference evidence="2 3" key="1">
    <citation type="submission" date="2018-03" db="EMBL/GenBank/DDBJ databases">
        <title>Genomic Encyclopedia of Archaeal and Bacterial Type Strains, Phase II (KMG-II): from individual species to whole genera.</title>
        <authorList>
            <person name="Goeker M."/>
        </authorList>
    </citation>
    <scope>NUCLEOTIDE SEQUENCE [LARGE SCALE GENOMIC DNA]</scope>
    <source>
        <strain evidence="2 3">DSM 100212</strain>
    </source>
</reference>
<protein>
    <submittedName>
        <fullName evidence="2">Integrase-like protein</fullName>
    </submittedName>
</protein>
<dbReference type="SUPFAM" id="SSF53098">
    <property type="entry name" value="Ribonuclease H-like"/>
    <property type="match status" value="1"/>
</dbReference>
<accession>A0A2T0W7L6</accession>
<comment type="caution">
    <text evidence="2">The sequence shown here is derived from an EMBL/GenBank/DDBJ whole genome shotgun (WGS) entry which is preliminary data.</text>
</comment>
<dbReference type="Proteomes" id="UP000238392">
    <property type="component" value="Unassembled WGS sequence"/>
</dbReference>
<organism evidence="2 3">
    <name type="scientific">Donghicola tyrosinivorans</name>
    <dbReference type="NCBI Taxonomy" id="1652492"/>
    <lineage>
        <taxon>Bacteria</taxon>
        <taxon>Pseudomonadati</taxon>
        <taxon>Pseudomonadota</taxon>
        <taxon>Alphaproteobacteria</taxon>
        <taxon>Rhodobacterales</taxon>
        <taxon>Roseobacteraceae</taxon>
        <taxon>Donghicola</taxon>
    </lineage>
</organism>
<evidence type="ECO:0000313" key="2">
    <source>
        <dbReference type="EMBL" id="PRY82669.1"/>
    </source>
</evidence>
<dbReference type="PANTHER" id="PTHR46889:SF4">
    <property type="entry name" value="TRANSPOSASE INSO FOR INSERTION SEQUENCE ELEMENT IS911B-RELATED"/>
    <property type="match status" value="1"/>
</dbReference>
<evidence type="ECO:0000259" key="1">
    <source>
        <dbReference type="Pfam" id="PF13333"/>
    </source>
</evidence>
<gene>
    <name evidence="2" type="ORF">CLV74_1408</name>
</gene>
<sequence length="75" mass="8873">MRGNCHANAVAESFLQLLKRERIRCRTYLTREAVRQDVFEYIEMFYNPKRKHPNTGMLSPADFEVRQQKLNEAGV</sequence>
<dbReference type="Pfam" id="PF13333">
    <property type="entry name" value="rve_2"/>
    <property type="match status" value="1"/>
</dbReference>
<dbReference type="InterPro" id="IPR001584">
    <property type="entry name" value="Integrase_cat-core"/>
</dbReference>
<dbReference type="InterPro" id="IPR050900">
    <property type="entry name" value="Transposase_IS3/IS150/IS904"/>
</dbReference>
<dbReference type="AlphaFoldDB" id="A0A2T0W7L6"/>
<evidence type="ECO:0000313" key="3">
    <source>
        <dbReference type="Proteomes" id="UP000238392"/>
    </source>
</evidence>
<feature type="domain" description="Integrase catalytic" evidence="1">
    <location>
        <begin position="12"/>
        <end position="64"/>
    </location>
</feature>
<dbReference type="EMBL" id="PVTQ01000040">
    <property type="protein sequence ID" value="PRY82669.1"/>
    <property type="molecule type" value="Genomic_DNA"/>
</dbReference>
<proteinExistence type="predicted"/>
<dbReference type="PANTHER" id="PTHR46889">
    <property type="entry name" value="TRANSPOSASE INSF FOR INSERTION SEQUENCE IS3B-RELATED"/>
    <property type="match status" value="1"/>
</dbReference>
<dbReference type="GO" id="GO:0015074">
    <property type="term" value="P:DNA integration"/>
    <property type="evidence" value="ECO:0007669"/>
    <property type="project" value="InterPro"/>
</dbReference>
<name>A0A2T0W7L6_9RHOB</name>